<dbReference type="OrthoDB" id="9801546at2"/>
<dbReference type="PANTHER" id="PTHR38445">
    <property type="entry name" value="HTH-TYPE TRANSCRIPTIONAL REPRESSOR YTRA"/>
    <property type="match status" value="1"/>
</dbReference>
<feature type="domain" description="HTH gntR-type" evidence="4">
    <location>
        <begin position="11"/>
        <end position="79"/>
    </location>
</feature>
<evidence type="ECO:0000256" key="3">
    <source>
        <dbReference type="ARBA" id="ARBA00023163"/>
    </source>
</evidence>
<dbReference type="InterPro" id="IPR036390">
    <property type="entry name" value="WH_DNA-bd_sf"/>
</dbReference>
<dbReference type="InterPro" id="IPR036388">
    <property type="entry name" value="WH-like_DNA-bd_sf"/>
</dbReference>
<dbReference type="SMART" id="SM00345">
    <property type="entry name" value="HTH_GNTR"/>
    <property type="match status" value="1"/>
</dbReference>
<keyword evidence="1" id="KW-0805">Transcription regulation</keyword>
<evidence type="ECO:0000256" key="1">
    <source>
        <dbReference type="ARBA" id="ARBA00023015"/>
    </source>
</evidence>
<dbReference type="SUPFAM" id="SSF46785">
    <property type="entry name" value="Winged helix' DNA-binding domain"/>
    <property type="match status" value="1"/>
</dbReference>
<gene>
    <name evidence="5" type="ORF">C8J48_1595</name>
</gene>
<dbReference type="RefSeq" id="WP_107727642.1">
    <property type="nucleotide sequence ID" value="NZ_PZZP01000001.1"/>
</dbReference>
<dbReference type="Pfam" id="PF00392">
    <property type="entry name" value="GntR"/>
    <property type="match status" value="1"/>
</dbReference>
<reference evidence="5 6" key="1">
    <citation type="submission" date="2018-04" db="EMBL/GenBank/DDBJ databases">
        <title>Genomic Encyclopedia of Archaeal and Bacterial Type Strains, Phase II (KMG-II): from individual species to whole genera.</title>
        <authorList>
            <person name="Goeker M."/>
        </authorList>
    </citation>
    <scope>NUCLEOTIDE SEQUENCE [LARGE SCALE GENOMIC DNA]</scope>
    <source>
        <strain evidence="5 6">DSM 45169</strain>
    </source>
</reference>
<accession>A0A2T4ZAT5</accession>
<comment type="caution">
    <text evidence="5">The sequence shown here is derived from an EMBL/GenBank/DDBJ whole genome shotgun (WGS) entry which is preliminary data.</text>
</comment>
<proteinExistence type="predicted"/>
<keyword evidence="6" id="KW-1185">Reference proteome</keyword>
<evidence type="ECO:0000256" key="2">
    <source>
        <dbReference type="ARBA" id="ARBA00023125"/>
    </source>
</evidence>
<sequence>MLIQLDVQSETPLYTQIMHHIMEGIATGQLKPGDPLPSVRSLAVDLGINFHTVNKAYQLLKEKGFVQIHRQKGVVIQPGGMPKNDDFYREKLQKEIRPLLAEALCRGMDQEQFLQVCQTVYQKIHDGEE</sequence>
<organism evidence="5 6">
    <name type="scientific">Desmospora activa DSM 45169</name>
    <dbReference type="NCBI Taxonomy" id="1121389"/>
    <lineage>
        <taxon>Bacteria</taxon>
        <taxon>Bacillati</taxon>
        <taxon>Bacillota</taxon>
        <taxon>Bacilli</taxon>
        <taxon>Bacillales</taxon>
        <taxon>Thermoactinomycetaceae</taxon>
        <taxon>Desmospora</taxon>
    </lineage>
</organism>
<dbReference type="EMBL" id="PZZP01000001">
    <property type="protein sequence ID" value="PTM58995.1"/>
    <property type="molecule type" value="Genomic_DNA"/>
</dbReference>
<dbReference type="Gene3D" id="1.10.10.10">
    <property type="entry name" value="Winged helix-like DNA-binding domain superfamily/Winged helix DNA-binding domain"/>
    <property type="match status" value="1"/>
</dbReference>
<dbReference type="CDD" id="cd07377">
    <property type="entry name" value="WHTH_GntR"/>
    <property type="match status" value="1"/>
</dbReference>
<evidence type="ECO:0000259" key="4">
    <source>
        <dbReference type="PROSITE" id="PS50949"/>
    </source>
</evidence>
<dbReference type="PROSITE" id="PS50949">
    <property type="entry name" value="HTH_GNTR"/>
    <property type="match status" value="1"/>
</dbReference>
<evidence type="ECO:0000313" key="5">
    <source>
        <dbReference type="EMBL" id="PTM58995.1"/>
    </source>
</evidence>
<protein>
    <submittedName>
        <fullName evidence="5">GntR family transcriptional regulator</fullName>
    </submittedName>
</protein>
<evidence type="ECO:0000313" key="6">
    <source>
        <dbReference type="Proteomes" id="UP000241639"/>
    </source>
</evidence>
<dbReference type="Proteomes" id="UP000241639">
    <property type="component" value="Unassembled WGS sequence"/>
</dbReference>
<keyword evidence="2" id="KW-0238">DNA-binding</keyword>
<keyword evidence="3" id="KW-0804">Transcription</keyword>
<dbReference type="GO" id="GO:0003700">
    <property type="term" value="F:DNA-binding transcription factor activity"/>
    <property type="evidence" value="ECO:0007669"/>
    <property type="project" value="InterPro"/>
</dbReference>
<dbReference type="GO" id="GO:0003677">
    <property type="term" value="F:DNA binding"/>
    <property type="evidence" value="ECO:0007669"/>
    <property type="project" value="UniProtKB-KW"/>
</dbReference>
<name>A0A2T4ZAT5_9BACL</name>
<dbReference type="AlphaFoldDB" id="A0A2T4ZAT5"/>
<dbReference type="PANTHER" id="PTHR38445:SF12">
    <property type="entry name" value="GNTR-FAMILY TRANSCRIPTIONAL REGULATOR"/>
    <property type="match status" value="1"/>
</dbReference>
<dbReference type="InterPro" id="IPR000524">
    <property type="entry name" value="Tscrpt_reg_HTH_GntR"/>
</dbReference>